<dbReference type="Pfam" id="PF11951">
    <property type="entry name" value="Fungal_trans_2"/>
    <property type="match status" value="1"/>
</dbReference>
<protein>
    <recommendedName>
        <fullName evidence="4">Zn(2)-C6 fungal-type domain-containing protein</fullName>
    </recommendedName>
</protein>
<evidence type="ECO:0000256" key="3">
    <source>
        <dbReference type="SAM" id="MobiDB-lite"/>
    </source>
</evidence>
<dbReference type="CDD" id="cd00067">
    <property type="entry name" value="GAL4"/>
    <property type="match status" value="1"/>
</dbReference>
<organism evidence="5 6">
    <name type="scientific">Rhizoctonia solani</name>
    <dbReference type="NCBI Taxonomy" id="456999"/>
    <lineage>
        <taxon>Eukaryota</taxon>
        <taxon>Fungi</taxon>
        <taxon>Dikarya</taxon>
        <taxon>Basidiomycota</taxon>
        <taxon>Agaricomycotina</taxon>
        <taxon>Agaricomycetes</taxon>
        <taxon>Cantharellales</taxon>
        <taxon>Ceratobasidiaceae</taxon>
        <taxon>Rhizoctonia</taxon>
    </lineage>
</organism>
<feature type="region of interest" description="Disordered" evidence="3">
    <location>
        <begin position="55"/>
        <end position="144"/>
    </location>
</feature>
<dbReference type="SMART" id="SM00066">
    <property type="entry name" value="GAL4"/>
    <property type="match status" value="1"/>
</dbReference>
<dbReference type="GO" id="GO:0005634">
    <property type="term" value="C:nucleus"/>
    <property type="evidence" value="ECO:0007669"/>
    <property type="project" value="UniProtKB-SubCell"/>
</dbReference>
<comment type="caution">
    <text evidence="5">The sequence shown here is derived from an EMBL/GenBank/DDBJ whole genome shotgun (WGS) entry which is preliminary data.</text>
</comment>
<dbReference type="PANTHER" id="PTHR37534:SF46">
    <property type="entry name" value="ZN(II)2CYS6 TRANSCRIPTION FACTOR (EUROFUNG)"/>
    <property type="match status" value="1"/>
</dbReference>
<dbReference type="GO" id="GO:0008270">
    <property type="term" value="F:zinc ion binding"/>
    <property type="evidence" value="ECO:0007669"/>
    <property type="project" value="InterPro"/>
</dbReference>
<dbReference type="PANTHER" id="PTHR37534">
    <property type="entry name" value="TRANSCRIPTIONAL ACTIVATOR PROTEIN UGA3"/>
    <property type="match status" value="1"/>
</dbReference>
<dbReference type="Gene3D" id="4.10.240.10">
    <property type="entry name" value="Zn(2)-C6 fungal-type DNA-binding domain"/>
    <property type="match status" value="1"/>
</dbReference>
<accession>A0A8H3I2Y7</accession>
<feature type="compositionally biased region" description="Polar residues" evidence="3">
    <location>
        <begin position="113"/>
        <end position="128"/>
    </location>
</feature>
<dbReference type="PROSITE" id="PS50048">
    <property type="entry name" value="ZN2_CY6_FUNGAL_2"/>
    <property type="match status" value="1"/>
</dbReference>
<reference evidence="5" key="1">
    <citation type="submission" date="2021-01" db="EMBL/GenBank/DDBJ databases">
        <authorList>
            <person name="Kaushik A."/>
        </authorList>
    </citation>
    <scope>NUCLEOTIDE SEQUENCE</scope>
    <source>
        <strain evidence="5">AG5</strain>
    </source>
</reference>
<proteinExistence type="predicted"/>
<feature type="domain" description="Zn(2)-C6 fungal-type" evidence="4">
    <location>
        <begin position="15"/>
        <end position="43"/>
    </location>
</feature>
<dbReference type="InterPro" id="IPR021858">
    <property type="entry name" value="Fun_TF"/>
</dbReference>
<dbReference type="InterPro" id="IPR001138">
    <property type="entry name" value="Zn2Cys6_DnaBD"/>
</dbReference>
<gene>
    <name evidence="5" type="ORF">RDB_LOCUS122496</name>
</gene>
<evidence type="ECO:0000313" key="6">
    <source>
        <dbReference type="Proteomes" id="UP000663827"/>
    </source>
</evidence>
<dbReference type="AlphaFoldDB" id="A0A8H3I2Y7"/>
<evidence type="ECO:0000256" key="1">
    <source>
        <dbReference type="ARBA" id="ARBA00004123"/>
    </source>
</evidence>
<keyword evidence="2" id="KW-0539">Nucleus</keyword>
<dbReference type="Pfam" id="PF00172">
    <property type="entry name" value="Zn_clus"/>
    <property type="match status" value="1"/>
</dbReference>
<sequence>MSQNSKNAPGPIGTSCMTCKRRHQKCDMRQPTCLKCEQQRLECLGYSHNRRGVMRSAAPKVLKPRPIKPKGQETDNLSPAQPVAISLQSRPSSEETSSQSGRSSSSELEALPGSTNDPDLSSTESLQSLEPCHSGPGTLIQRGDRRGIALTTQDYLRLFSPKSYRSHTTVISPSLHQLFLIFSRLPVSPSDPIIAYLDSPQFEIFFMSYFRRMTSYSYFRPVKDQTEELQTQILQRIRSSHFSRWVMLVCAKICEAIVDGDNSQTALHYRWLGDIEMVLRRRLSQDPTPHEADSLRGDSLEISLLKTALGRSSNAYTVLRNATPNFLQTTYGLPDLWSSDSDPTLIPLLNLIGSKYHGLTAFALVDCTFAMLFGLPQQVEYDTGSGTLPKGFLAQEWSYSTPTKSHILLADINACRDQSLRARDWREIERTILDWQAQAIQHDEDWESWMKVAWIAVQESWRLALLVYLYLSVCGLTSDDPRIQRCVTQIIQVVATVKKHESPDICVPFLTQFLMVGICAQSEKHRDIARKKLSSTSETKFWMLQGVDFVPVLDHLWHGAGSDGRPVTWGDYVRSREAMLPIPI</sequence>
<dbReference type="EMBL" id="CAJNJQ010002841">
    <property type="protein sequence ID" value="CAE7186262.1"/>
    <property type="molecule type" value="Genomic_DNA"/>
</dbReference>
<dbReference type="PROSITE" id="PS00463">
    <property type="entry name" value="ZN2_CY6_FUNGAL_1"/>
    <property type="match status" value="1"/>
</dbReference>
<dbReference type="Proteomes" id="UP000663827">
    <property type="component" value="Unassembled WGS sequence"/>
</dbReference>
<evidence type="ECO:0000259" key="4">
    <source>
        <dbReference type="PROSITE" id="PS50048"/>
    </source>
</evidence>
<evidence type="ECO:0000313" key="5">
    <source>
        <dbReference type="EMBL" id="CAE7186262.1"/>
    </source>
</evidence>
<dbReference type="InterPro" id="IPR036864">
    <property type="entry name" value="Zn2-C6_fun-type_DNA-bd_sf"/>
</dbReference>
<dbReference type="GO" id="GO:0000981">
    <property type="term" value="F:DNA-binding transcription factor activity, RNA polymerase II-specific"/>
    <property type="evidence" value="ECO:0007669"/>
    <property type="project" value="InterPro"/>
</dbReference>
<name>A0A8H3I2Y7_9AGAM</name>
<dbReference type="SUPFAM" id="SSF57701">
    <property type="entry name" value="Zn2/Cys6 DNA-binding domain"/>
    <property type="match status" value="1"/>
</dbReference>
<feature type="compositionally biased region" description="Low complexity" evidence="3">
    <location>
        <begin position="86"/>
        <end position="109"/>
    </location>
</feature>
<evidence type="ECO:0000256" key="2">
    <source>
        <dbReference type="ARBA" id="ARBA00023242"/>
    </source>
</evidence>
<comment type="subcellular location">
    <subcellularLocation>
        <location evidence="1">Nucleus</location>
    </subcellularLocation>
</comment>